<reference evidence="9" key="1">
    <citation type="journal article" date="2016" name="Nature">
        <title>The genome of the seagrass Zostera marina reveals angiosperm adaptation to the sea.</title>
        <authorList>
            <person name="Olsen J.L."/>
            <person name="Rouze P."/>
            <person name="Verhelst B."/>
            <person name="Lin Y.-C."/>
            <person name="Bayer T."/>
            <person name="Collen J."/>
            <person name="Dattolo E."/>
            <person name="De Paoli E."/>
            <person name="Dittami S."/>
            <person name="Maumus F."/>
            <person name="Michel G."/>
            <person name="Kersting A."/>
            <person name="Lauritano C."/>
            <person name="Lohaus R."/>
            <person name="Toepel M."/>
            <person name="Tonon T."/>
            <person name="Vanneste K."/>
            <person name="Amirebrahimi M."/>
            <person name="Brakel J."/>
            <person name="Bostroem C."/>
            <person name="Chovatia M."/>
            <person name="Grimwood J."/>
            <person name="Jenkins J.W."/>
            <person name="Jueterbock A."/>
            <person name="Mraz A."/>
            <person name="Stam W.T."/>
            <person name="Tice H."/>
            <person name="Bornberg-Bauer E."/>
            <person name="Green P.J."/>
            <person name="Pearson G.A."/>
            <person name="Procaccini G."/>
            <person name="Duarte C.M."/>
            <person name="Schmutz J."/>
            <person name="Reusch T.B.H."/>
            <person name="Van de Peer Y."/>
        </authorList>
    </citation>
    <scope>NUCLEOTIDE SEQUENCE [LARGE SCALE GENOMIC DNA]</scope>
    <source>
        <strain evidence="9">cv. Finnish</strain>
    </source>
</reference>
<comment type="similarity">
    <text evidence="5">Belongs to the HIPP family.</text>
</comment>
<name>A0A0K9Q3R9_ZOSMR</name>
<evidence type="ECO:0000256" key="6">
    <source>
        <dbReference type="SAM" id="MobiDB-lite"/>
    </source>
</evidence>
<evidence type="ECO:0000259" key="7">
    <source>
        <dbReference type="PROSITE" id="PS50846"/>
    </source>
</evidence>
<keyword evidence="4" id="KW-0636">Prenylation</keyword>
<organism evidence="8 9">
    <name type="scientific">Zostera marina</name>
    <name type="common">Eelgrass</name>
    <dbReference type="NCBI Taxonomy" id="29655"/>
    <lineage>
        <taxon>Eukaryota</taxon>
        <taxon>Viridiplantae</taxon>
        <taxon>Streptophyta</taxon>
        <taxon>Embryophyta</taxon>
        <taxon>Tracheophyta</taxon>
        <taxon>Spermatophyta</taxon>
        <taxon>Magnoliopsida</taxon>
        <taxon>Liliopsida</taxon>
        <taxon>Zosteraceae</taxon>
        <taxon>Zostera</taxon>
    </lineage>
</organism>
<dbReference type="OrthoDB" id="1923658at2759"/>
<evidence type="ECO:0000256" key="4">
    <source>
        <dbReference type="ARBA" id="ARBA00023289"/>
    </source>
</evidence>
<feature type="region of interest" description="Disordered" evidence="6">
    <location>
        <begin position="65"/>
        <end position="108"/>
    </location>
</feature>
<proteinExistence type="inferred from homology"/>
<dbReference type="PROSITE" id="PS50846">
    <property type="entry name" value="HMA_2"/>
    <property type="match status" value="1"/>
</dbReference>
<dbReference type="InterPro" id="IPR006121">
    <property type="entry name" value="HMA_dom"/>
</dbReference>
<evidence type="ECO:0000313" key="8">
    <source>
        <dbReference type="EMBL" id="KMZ75829.1"/>
    </source>
</evidence>
<evidence type="ECO:0000256" key="2">
    <source>
        <dbReference type="ARBA" id="ARBA00022723"/>
    </source>
</evidence>
<dbReference type="AlphaFoldDB" id="A0A0K9Q3R9"/>
<dbReference type="EMBL" id="LFYR01000113">
    <property type="protein sequence ID" value="KMZ75829.1"/>
    <property type="molecule type" value="Genomic_DNA"/>
</dbReference>
<evidence type="ECO:0000313" key="9">
    <source>
        <dbReference type="Proteomes" id="UP000036987"/>
    </source>
</evidence>
<dbReference type="PANTHER" id="PTHR45811">
    <property type="entry name" value="COPPER TRANSPORT PROTEIN FAMILY-RELATED"/>
    <property type="match status" value="1"/>
</dbReference>
<accession>A0A0K9Q3R9</accession>
<feature type="domain" description="HMA" evidence="7">
    <location>
        <begin position="2"/>
        <end position="65"/>
    </location>
</feature>
<evidence type="ECO:0000256" key="1">
    <source>
        <dbReference type="ARBA" id="ARBA00022481"/>
    </source>
</evidence>
<evidence type="ECO:0000256" key="3">
    <source>
        <dbReference type="ARBA" id="ARBA00023288"/>
    </source>
</evidence>
<dbReference type="Proteomes" id="UP000036987">
    <property type="component" value="Unassembled WGS sequence"/>
</dbReference>
<keyword evidence="2" id="KW-0479">Metal-binding</keyword>
<dbReference type="Pfam" id="PF00403">
    <property type="entry name" value="HMA"/>
    <property type="match status" value="1"/>
</dbReference>
<dbReference type="SUPFAM" id="SSF55008">
    <property type="entry name" value="HMA, heavy metal-associated domain"/>
    <property type="match status" value="1"/>
</dbReference>
<comment type="caution">
    <text evidence="8">The sequence shown here is derived from an EMBL/GenBank/DDBJ whole genome shotgun (WGS) entry which is preliminary data.</text>
</comment>
<dbReference type="STRING" id="29655.A0A0K9Q3R9"/>
<gene>
    <name evidence="8" type="ORF">ZOSMA_10G00970</name>
</gene>
<dbReference type="PANTHER" id="PTHR45811:SF49">
    <property type="entry name" value="OS04G0667600 PROTEIN"/>
    <property type="match status" value="1"/>
</dbReference>
<keyword evidence="9" id="KW-1185">Reference proteome</keyword>
<dbReference type="Gene3D" id="3.30.70.100">
    <property type="match status" value="1"/>
</dbReference>
<keyword evidence="3" id="KW-0449">Lipoprotein</keyword>
<keyword evidence="1" id="KW-0488">Methylation</keyword>
<dbReference type="OMA" id="CIHAVEE"/>
<dbReference type="InterPro" id="IPR036163">
    <property type="entry name" value="HMA_dom_sf"/>
</dbReference>
<sequence length="131" mass="14923">MSKKMVVQVSIHDIASQKKAVAAVSGLPGIVSIVSDIASSKLTVTGDLNPVAIIKQLKKNKCSPHLEELGPVKDEEAEAKKKKEEEEKKKKEEEEKKRKEEEEEEKKRMIWNQACNRPMIFEVMCENPSYW</sequence>
<evidence type="ECO:0000256" key="5">
    <source>
        <dbReference type="ARBA" id="ARBA00024045"/>
    </source>
</evidence>
<dbReference type="InterPro" id="IPR051863">
    <property type="entry name" value="HIPP"/>
</dbReference>
<dbReference type="GO" id="GO:0046872">
    <property type="term" value="F:metal ion binding"/>
    <property type="evidence" value="ECO:0007669"/>
    <property type="project" value="UniProtKB-KW"/>
</dbReference>
<protein>
    <recommendedName>
        <fullName evidence="7">HMA domain-containing protein</fullName>
    </recommendedName>
</protein>